<comment type="caution">
    <text evidence="2">The sequence shown here is derived from an EMBL/GenBank/DDBJ whole genome shotgun (WGS) entry which is preliminary data.</text>
</comment>
<dbReference type="RefSeq" id="WP_048844683.1">
    <property type="nucleotide sequence ID" value="NZ_BAMW01000006.1"/>
</dbReference>
<protein>
    <recommendedName>
        <fullName evidence="5">Lipoprotein</fullName>
    </recommendedName>
</protein>
<dbReference type="EMBL" id="BJXQ01000001">
    <property type="protein sequence ID" value="GEN02121.1"/>
    <property type="molecule type" value="Genomic_DNA"/>
</dbReference>
<proteinExistence type="predicted"/>
<evidence type="ECO:0000313" key="4">
    <source>
        <dbReference type="Proteomes" id="UP000321104"/>
    </source>
</evidence>
<dbReference type="EMBL" id="BAMW01000006">
    <property type="protein sequence ID" value="GAN62154.1"/>
    <property type="molecule type" value="Genomic_DNA"/>
</dbReference>
<sequence>MIRQIVCGGVAVLALAGCTTNRTMIVQGNNPHSANGTHFVVEYSAKADAPNELNNWVDLNPDCSVRGFYRISLLSGPTHGKASVQQAQVYPRYPKGSQVYACNMHPADGVKLVYQPAKGYRGLDVIKLQVSTPQGRFWTSNWYIQVQ</sequence>
<evidence type="ECO:0000313" key="2">
    <source>
        <dbReference type="EMBL" id="GEN02121.1"/>
    </source>
</evidence>
<keyword evidence="3" id="KW-1185">Reference proteome</keyword>
<gene>
    <name evidence="1" type="ORF">Abin_006_144</name>
    <name evidence="2" type="ORF">AIN02nite_01460</name>
</gene>
<dbReference type="AlphaFoldDB" id="A0A6N3SYX7"/>
<reference evidence="1 3" key="1">
    <citation type="submission" date="2012-11" db="EMBL/GenBank/DDBJ databases">
        <title>Whole genome sequence of Acetobacter indonesiensis 5H-1.</title>
        <authorList>
            <person name="Azuma Y."/>
            <person name="Higashiura N."/>
            <person name="Hirakawa H."/>
            <person name="Matsushita K."/>
        </authorList>
    </citation>
    <scope>NUCLEOTIDE SEQUENCE [LARGE SCALE GENOMIC DNA]</scope>
    <source>
        <strain evidence="1 3">5H-1</strain>
    </source>
</reference>
<organism evidence="2 4">
    <name type="scientific">Acetobacter indonesiensis</name>
    <dbReference type="NCBI Taxonomy" id="104101"/>
    <lineage>
        <taxon>Bacteria</taxon>
        <taxon>Pseudomonadati</taxon>
        <taxon>Pseudomonadota</taxon>
        <taxon>Alphaproteobacteria</taxon>
        <taxon>Acetobacterales</taxon>
        <taxon>Acetobacteraceae</taxon>
        <taxon>Acetobacter</taxon>
    </lineage>
</organism>
<name>A0A6N3SYX7_9PROT</name>
<evidence type="ECO:0000313" key="1">
    <source>
        <dbReference type="EMBL" id="GAN62154.1"/>
    </source>
</evidence>
<evidence type="ECO:0008006" key="5">
    <source>
        <dbReference type="Google" id="ProtNLM"/>
    </source>
</evidence>
<dbReference type="Proteomes" id="UP000032673">
    <property type="component" value="Unassembled WGS sequence"/>
</dbReference>
<reference evidence="2 4" key="2">
    <citation type="submission" date="2019-07" db="EMBL/GenBank/DDBJ databases">
        <title>Whole genome shotgun sequence of Acetobacter indonesiensis NBRC 16471.</title>
        <authorList>
            <person name="Hosoyama A."/>
            <person name="Uohara A."/>
            <person name="Ohji S."/>
            <person name="Ichikawa N."/>
        </authorList>
    </citation>
    <scope>NUCLEOTIDE SEQUENCE [LARGE SCALE GENOMIC DNA]</scope>
    <source>
        <strain evidence="2 4">NBRC 16471</strain>
    </source>
</reference>
<evidence type="ECO:0000313" key="3">
    <source>
        <dbReference type="Proteomes" id="UP000032673"/>
    </source>
</evidence>
<dbReference type="PROSITE" id="PS51257">
    <property type="entry name" value="PROKAR_LIPOPROTEIN"/>
    <property type="match status" value="1"/>
</dbReference>
<dbReference type="Proteomes" id="UP000321104">
    <property type="component" value="Unassembled WGS sequence"/>
</dbReference>
<accession>A0A6N3SYX7</accession>